<dbReference type="EMBL" id="JACOPN010000001">
    <property type="protein sequence ID" value="MBC5716186.1"/>
    <property type="molecule type" value="Genomic_DNA"/>
</dbReference>
<protein>
    <submittedName>
        <fullName evidence="1">Uncharacterized protein</fullName>
    </submittedName>
</protein>
<sequence>MSEDILALCRAMGAGEEQDGLLLPLIEGARAELEHLLRRGVAPEECGESFALAAAMLAVDGLAAAQGDGQVSGFTAGELSVQLRGERGSDLRQRALRLMAPWLGQTGFAFRGVPG</sequence>
<gene>
    <name evidence="1" type="ORF">H8S55_02420</name>
</gene>
<accession>A0A8J6J2U3</accession>
<dbReference type="AlphaFoldDB" id="A0A8J6J2U3"/>
<organism evidence="1 2">
    <name type="scientific">Flintibacter faecis</name>
    <dbReference type="NCBI Taxonomy" id="2763047"/>
    <lineage>
        <taxon>Bacteria</taxon>
        <taxon>Bacillati</taxon>
        <taxon>Bacillota</taxon>
        <taxon>Clostridia</taxon>
        <taxon>Eubacteriales</taxon>
        <taxon>Flintibacter</taxon>
    </lineage>
</organism>
<comment type="caution">
    <text evidence="1">The sequence shown here is derived from an EMBL/GenBank/DDBJ whole genome shotgun (WGS) entry which is preliminary data.</text>
</comment>
<evidence type="ECO:0000313" key="2">
    <source>
        <dbReference type="Proteomes" id="UP000602260"/>
    </source>
</evidence>
<name>A0A8J6J2U3_9FIRM</name>
<dbReference type="RefSeq" id="WP_186877653.1">
    <property type="nucleotide sequence ID" value="NZ_JACOPN010000001.1"/>
</dbReference>
<dbReference type="Proteomes" id="UP000602260">
    <property type="component" value="Unassembled WGS sequence"/>
</dbReference>
<keyword evidence="2" id="KW-1185">Reference proteome</keyword>
<evidence type="ECO:0000313" key="1">
    <source>
        <dbReference type="EMBL" id="MBC5716186.1"/>
    </source>
</evidence>
<reference evidence="1" key="1">
    <citation type="submission" date="2020-08" db="EMBL/GenBank/DDBJ databases">
        <title>Genome public.</title>
        <authorList>
            <person name="Liu C."/>
            <person name="Sun Q."/>
        </authorList>
    </citation>
    <scope>NUCLEOTIDE SEQUENCE</scope>
    <source>
        <strain evidence="1">BX5</strain>
    </source>
</reference>
<proteinExistence type="predicted"/>